<protein>
    <submittedName>
        <fullName evidence="6">Transcriptional regulator</fullName>
    </submittedName>
</protein>
<dbReference type="Pfam" id="PF00589">
    <property type="entry name" value="Phage_integrase"/>
    <property type="match status" value="1"/>
</dbReference>
<dbReference type="PANTHER" id="PTHR30629:SF2">
    <property type="entry name" value="PROPHAGE INTEGRASE INTS-RELATED"/>
    <property type="match status" value="1"/>
</dbReference>
<keyword evidence="4" id="KW-0233">DNA recombination</keyword>
<dbReference type="InterPro" id="IPR013762">
    <property type="entry name" value="Integrase-like_cat_sf"/>
</dbReference>
<organism evidence="6 7">
    <name type="scientific">Paraburkholderia caribensis MBA4</name>
    <dbReference type="NCBI Taxonomy" id="1323664"/>
    <lineage>
        <taxon>Bacteria</taxon>
        <taxon>Pseudomonadati</taxon>
        <taxon>Pseudomonadota</taxon>
        <taxon>Betaproteobacteria</taxon>
        <taxon>Burkholderiales</taxon>
        <taxon>Burkholderiaceae</taxon>
        <taxon>Paraburkholderia</taxon>
    </lineage>
</organism>
<keyword evidence="3" id="KW-0238">DNA-binding</keyword>
<dbReference type="InterPro" id="IPR050808">
    <property type="entry name" value="Phage_Integrase"/>
</dbReference>
<dbReference type="SUPFAM" id="SSF56349">
    <property type="entry name" value="DNA breaking-rejoining enzymes"/>
    <property type="match status" value="1"/>
</dbReference>
<evidence type="ECO:0000256" key="3">
    <source>
        <dbReference type="ARBA" id="ARBA00023125"/>
    </source>
</evidence>
<dbReference type="InterPro" id="IPR002104">
    <property type="entry name" value="Integrase_catalytic"/>
</dbReference>
<dbReference type="Proteomes" id="UP000019146">
    <property type="component" value="Chromosome 1"/>
</dbReference>
<dbReference type="GO" id="GO:0003677">
    <property type="term" value="F:DNA binding"/>
    <property type="evidence" value="ECO:0007669"/>
    <property type="project" value="UniProtKB-KW"/>
</dbReference>
<evidence type="ECO:0000256" key="4">
    <source>
        <dbReference type="ARBA" id="ARBA00023172"/>
    </source>
</evidence>
<dbReference type="SUPFAM" id="SSF109709">
    <property type="entry name" value="KorB DNA-binding domain-like"/>
    <property type="match status" value="1"/>
</dbReference>
<dbReference type="InterPro" id="IPR036086">
    <property type="entry name" value="ParB/Sulfiredoxin_sf"/>
</dbReference>
<dbReference type="InterPro" id="IPR010998">
    <property type="entry name" value="Integrase_recombinase_N"/>
</dbReference>
<dbReference type="GO" id="GO:0006310">
    <property type="term" value="P:DNA recombination"/>
    <property type="evidence" value="ECO:0007669"/>
    <property type="project" value="UniProtKB-KW"/>
</dbReference>
<feature type="domain" description="Tyr recombinase" evidence="5">
    <location>
        <begin position="329"/>
        <end position="523"/>
    </location>
</feature>
<dbReference type="InterPro" id="IPR011010">
    <property type="entry name" value="DNA_brk_join_enz"/>
</dbReference>
<dbReference type="SUPFAM" id="SSF110849">
    <property type="entry name" value="ParB/Sulfiredoxin"/>
    <property type="match status" value="1"/>
</dbReference>
<dbReference type="PANTHER" id="PTHR30629">
    <property type="entry name" value="PROPHAGE INTEGRASE"/>
    <property type="match status" value="1"/>
</dbReference>
<dbReference type="EMBL" id="CP012746">
    <property type="protein sequence ID" value="ALL65774.1"/>
    <property type="molecule type" value="Genomic_DNA"/>
</dbReference>
<dbReference type="KEGG" id="bcai:K788_0006449"/>
<dbReference type="GO" id="GO:0015074">
    <property type="term" value="P:DNA integration"/>
    <property type="evidence" value="ECO:0007669"/>
    <property type="project" value="UniProtKB-KW"/>
</dbReference>
<dbReference type="AlphaFoldDB" id="A0A0P0RBG0"/>
<gene>
    <name evidence="6" type="ORF">K788_0006449</name>
</gene>
<evidence type="ECO:0000256" key="1">
    <source>
        <dbReference type="ARBA" id="ARBA00008857"/>
    </source>
</evidence>
<sequence>MIVTGNTKAAIKAAGGGSSDLWTVPPDQIHYDPRDNVRPLDPTRVRKVADSIKANGYDRKKPLGCFVRKVGGEDRIFVYEGQHRYHGALLAISEGTVIERLPLVIDEAKSVTRTNLIYAGIINNDGEKLTPLQLAEKIVELQALGEDNATICARLTITEQTIRDCLLLANAPAAVHKLVRDNAVASTLAIEEIRAHGGEKALERLQKGLVDAKAAGKTKVTKKHLGKPIAGIAQKKITEVQAKQLLQALQSVLHDPLFDAGAIYDFLNNNWADKLPTYQAMHAWLSKFFAWSVIKRYVTANPCREISVKKPKKRTGLIRSDHFLAIRAALATYTYEKTIKGEKRVISAQVPTGPMMQVFVDLCYLTVQRPTEIRLLEWKQDPDDPFGCSWIDEKGGVIHFVPSKTEDSSGEMVAWPITPEIADVLKRAKALAPQLGQRYVVRDERGEAKTAAACRDAWRDAKRRAGLTKMPYTVKGIRAKAMTDAKALGYDIEALQVAGAHAARETTEIYIKSRQVPVSNVRLSLPAA</sequence>
<evidence type="ECO:0000313" key="7">
    <source>
        <dbReference type="Proteomes" id="UP000019146"/>
    </source>
</evidence>
<dbReference type="PROSITE" id="PS51898">
    <property type="entry name" value="TYR_RECOMBINASE"/>
    <property type="match status" value="1"/>
</dbReference>
<reference evidence="6 7" key="1">
    <citation type="journal article" date="2014" name="Genome Announc.">
        <title>Draft Genome Sequence of the Haloacid-Degrading Burkholderia caribensis Strain MBA4.</title>
        <authorList>
            <person name="Pan Y."/>
            <person name="Kong K.F."/>
            <person name="Tsang J.S."/>
        </authorList>
    </citation>
    <scope>NUCLEOTIDE SEQUENCE [LARGE SCALE GENOMIC DNA]</scope>
    <source>
        <strain evidence="6 7">MBA4</strain>
    </source>
</reference>
<dbReference type="SMART" id="SM00470">
    <property type="entry name" value="ParB"/>
    <property type="match status" value="1"/>
</dbReference>
<evidence type="ECO:0000256" key="2">
    <source>
        <dbReference type="ARBA" id="ARBA00022908"/>
    </source>
</evidence>
<accession>A0A0P0RBG0</accession>
<keyword evidence="2" id="KW-0229">DNA integration</keyword>
<evidence type="ECO:0000259" key="5">
    <source>
        <dbReference type="PROSITE" id="PS51898"/>
    </source>
</evidence>
<comment type="similarity">
    <text evidence="1">Belongs to the 'phage' integrase family.</text>
</comment>
<dbReference type="InterPro" id="IPR003115">
    <property type="entry name" value="ParB_N"/>
</dbReference>
<evidence type="ECO:0000313" key="6">
    <source>
        <dbReference type="EMBL" id="ALL65774.1"/>
    </source>
</evidence>
<dbReference type="Gene3D" id="1.10.150.130">
    <property type="match status" value="1"/>
</dbReference>
<dbReference type="Gene3D" id="1.10.443.10">
    <property type="entry name" value="Intergrase catalytic core"/>
    <property type="match status" value="1"/>
</dbReference>
<name>A0A0P0RBG0_9BURK</name>
<proteinExistence type="inferred from homology"/>